<reference evidence="2 3" key="1">
    <citation type="submission" date="2013-08" db="EMBL/GenBank/DDBJ databases">
        <authorList>
            <person name="Huang J."/>
            <person name="Wang G."/>
        </authorList>
    </citation>
    <scope>NUCLEOTIDE SEQUENCE [LARGE SCALE GENOMIC DNA]</scope>
    <source>
        <strain evidence="2 3">JSM 072002</strain>
    </source>
</reference>
<gene>
    <name evidence="2" type="ORF">N784_12185</name>
</gene>
<comment type="caution">
    <text evidence="2">The sequence shown here is derived from an EMBL/GenBank/DDBJ whole genome shotgun (WGS) entry which is preliminary data.</text>
</comment>
<dbReference type="AlphaFoldDB" id="A0A0A5G0K0"/>
<name>A0A0A5G0K0_9BACI</name>
<evidence type="ECO:0000313" key="3">
    <source>
        <dbReference type="Proteomes" id="UP000030401"/>
    </source>
</evidence>
<protein>
    <submittedName>
        <fullName evidence="2">Uncharacterized protein</fullName>
    </submittedName>
</protein>
<sequence>MNQHKIKDKLINMEEHKDKNVNLDNLTSHFPDINEKEAEIKESAEKKQQRNMKKLLDEFDL</sequence>
<feature type="region of interest" description="Disordered" evidence="1">
    <location>
        <begin position="41"/>
        <end position="61"/>
    </location>
</feature>
<dbReference type="RefSeq" id="WP_036836114.1">
    <property type="nucleotide sequence ID" value="NZ_AVPG01000034.1"/>
</dbReference>
<evidence type="ECO:0000256" key="1">
    <source>
        <dbReference type="SAM" id="MobiDB-lite"/>
    </source>
</evidence>
<dbReference type="EMBL" id="AVPG01000034">
    <property type="protein sequence ID" value="KGX84633.1"/>
    <property type="molecule type" value="Genomic_DNA"/>
</dbReference>
<evidence type="ECO:0000313" key="2">
    <source>
        <dbReference type="EMBL" id="KGX84633.1"/>
    </source>
</evidence>
<organism evidence="2 3">
    <name type="scientific">Pontibacillus litoralis JSM 072002</name>
    <dbReference type="NCBI Taxonomy" id="1385512"/>
    <lineage>
        <taxon>Bacteria</taxon>
        <taxon>Bacillati</taxon>
        <taxon>Bacillota</taxon>
        <taxon>Bacilli</taxon>
        <taxon>Bacillales</taxon>
        <taxon>Bacillaceae</taxon>
        <taxon>Pontibacillus</taxon>
    </lineage>
</organism>
<dbReference type="Proteomes" id="UP000030401">
    <property type="component" value="Unassembled WGS sequence"/>
</dbReference>
<accession>A0A0A5G0K0</accession>
<proteinExistence type="predicted"/>
<keyword evidence="3" id="KW-1185">Reference proteome</keyword>